<dbReference type="Proteomes" id="UP000078532">
    <property type="component" value="Unassembled WGS sequence"/>
</dbReference>
<evidence type="ECO:0000313" key="2">
    <source>
        <dbReference type="EMBL" id="OAT83500.1"/>
    </source>
</evidence>
<accession>A0A1B7LFQ3</accession>
<reference evidence="2 3" key="1">
    <citation type="submission" date="2016-04" db="EMBL/GenBank/DDBJ databases">
        <authorList>
            <person name="Evans L.H."/>
            <person name="Alamgir A."/>
            <person name="Owens N."/>
            <person name="Weber N.D."/>
            <person name="Virtaneva K."/>
            <person name="Barbian K."/>
            <person name="Babar A."/>
            <person name="Rosenke K."/>
        </authorList>
    </citation>
    <scope>NUCLEOTIDE SEQUENCE [LARGE SCALE GENOMIC DNA]</scope>
    <source>
        <strain evidence="2 3">LMa1</strain>
    </source>
</reference>
<feature type="region of interest" description="Disordered" evidence="1">
    <location>
        <begin position="84"/>
        <end position="130"/>
    </location>
</feature>
<name>A0A1B7LFQ3_9FIRM</name>
<dbReference type="AlphaFoldDB" id="A0A1B7LFQ3"/>
<keyword evidence="3" id="KW-1185">Reference proteome</keyword>
<evidence type="ECO:0000313" key="3">
    <source>
        <dbReference type="Proteomes" id="UP000078532"/>
    </source>
</evidence>
<protein>
    <submittedName>
        <fullName evidence="2">Uncharacterized protein</fullName>
    </submittedName>
</protein>
<sequence length="144" mass="15799">MSMNDTEPADEDNVPAGNTAALGELQAAVLAATGAQVPADFLEDLLREYPEKAIREKIRLMGDMGIGTGIRNVPGLLVTALRENYRHEPGRPRGRGESSVQTVNKRRLKTQKPPASISPGDFVDSGDEERNRKKREILKSLYLS</sequence>
<evidence type="ECO:0000256" key="1">
    <source>
        <dbReference type="SAM" id="MobiDB-lite"/>
    </source>
</evidence>
<proteinExistence type="predicted"/>
<organism evidence="2 3">
    <name type="scientific">Desulfotomaculum copahuensis</name>
    <dbReference type="NCBI Taxonomy" id="1838280"/>
    <lineage>
        <taxon>Bacteria</taxon>
        <taxon>Bacillati</taxon>
        <taxon>Bacillota</taxon>
        <taxon>Clostridia</taxon>
        <taxon>Eubacteriales</taxon>
        <taxon>Desulfotomaculaceae</taxon>
        <taxon>Desulfotomaculum</taxon>
    </lineage>
</organism>
<feature type="compositionally biased region" description="Basic and acidic residues" evidence="1">
    <location>
        <begin position="84"/>
        <end position="96"/>
    </location>
</feature>
<dbReference type="STRING" id="1838280.A6M21_08185"/>
<gene>
    <name evidence="2" type="ORF">A6M21_08185</name>
</gene>
<comment type="caution">
    <text evidence="2">The sequence shown here is derived from an EMBL/GenBank/DDBJ whole genome shotgun (WGS) entry which is preliminary data.</text>
</comment>
<dbReference type="EMBL" id="LYVF01000111">
    <property type="protein sequence ID" value="OAT83500.1"/>
    <property type="molecule type" value="Genomic_DNA"/>
</dbReference>